<dbReference type="InterPro" id="IPR015943">
    <property type="entry name" value="WD40/YVTN_repeat-like_dom_sf"/>
</dbReference>
<dbReference type="EMBL" id="CP133721">
    <property type="protein sequence ID" value="WMW78824.1"/>
    <property type="molecule type" value="Genomic_DNA"/>
</dbReference>
<keyword evidence="2" id="KW-1185">Reference proteome</keyword>
<sequence length="336" mass="37465">MKIIYFLLLVVISCKPLQLVKNAQTVVLEKTSIRAIHVQNDTLWFAGSAGKMGWINFERNEKAIYKNQFTEAELRSASFYNTTFYVLNVANPAQIVGLSNLGVQKNYYSEKNEKVFYDSMYIDAKGFGAAIGDPTSTCLSVLVTTNGGAEWQKIPCEQLPEVMEGEAAFAASNTNVKLIDNTIFIVSGGKKSRLFKSIDKGKTWNVFDTPIIQGKQMTGAFSMDFYDSKVGMLVGGNYEDQQNNEANKAITFDGGKTWKLVANKEAFGYASCVQFVPRKKGNELFVCGTSGVYFSKDFGVTWKKILDDNDYYTLRIKDSKTLFLAGKNKVTKLTLN</sequence>
<evidence type="ECO:0000313" key="2">
    <source>
        <dbReference type="Proteomes" id="UP001180481"/>
    </source>
</evidence>
<dbReference type="PANTHER" id="PTHR47199:SF2">
    <property type="entry name" value="PHOTOSYSTEM II STABILITY_ASSEMBLY FACTOR HCF136, CHLOROPLASTIC"/>
    <property type="match status" value="1"/>
</dbReference>
<dbReference type="RefSeq" id="WP_309533114.1">
    <property type="nucleotide sequence ID" value="NZ_CP133721.1"/>
</dbReference>
<protein>
    <submittedName>
        <fullName evidence="1">Oxidoreductase</fullName>
    </submittedName>
</protein>
<dbReference type="Gene3D" id="2.130.10.10">
    <property type="entry name" value="YVTN repeat-like/Quinoprotein amine dehydrogenase"/>
    <property type="match status" value="1"/>
</dbReference>
<dbReference type="SUPFAM" id="SSF110296">
    <property type="entry name" value="Oligoxyloglucan reducing end-specific cellobiohydrolase"/>
    <property type="match status" value="1"/>
</dbReference>
<gene>
    <name evidence="1" type="ORF">RF683_05105</name>
</gene>
<dbReference type="Pfam" id="PF02012">
    <property type="entry name" value="BNR"/>
    <property type="match status" value="1"/>
</dbReference>
<dbReference type="CDD" id="cd15482">
    <property type="entry name" value="Sialidase_non-viral"/>
    <property type="match status" value="1"/>
</dbReference>
<organism evidence="1 2">
    <name type="scientific">Flavobacterium nakdongensis</name>
    <dbReference type="NCBI Taxonomy" id="3073563"/>
    <lineage>
        <taxon>Bacteria</taxon>
        <taxon>Pseudomonadati</taxon>
        <taxon>Bacteroidota</taxon>
        <taxon>Flavobacteriia</taxon>
        <taxon>Flavobacteriales</taxon>
        <taxon>Flavobacteriaceae</taxon>
        <taxon>Flavobacterium</taxon>
    </lineage>
</organism>
<accession>A0ABY9RCE4</accession>
<dbReference type="PANTHER" id="PTHR47199">
    <property type="entry name" value="PHOTOSYSTEM II STABILITY/ASSEMBLY FACTOR HCF136, CHLOROPLASTIC"/>
    <property type="match status" value="1"/>
</dbReference>
<proteinExistence type="predicted"/>
<evidence type="ECO:0000313" key="1">
    <source>
        <dbReference type="EMBL" id="WMW78824.1"/>
    </source>
</evidence>
<reference evidence="1" key="1">
    <citation type="submission" date="2023-09" db="EMBL/GenBank/DDBJ databases">
        <title>Flavobacterium sp. 20NA77.7 isolated from freshwater.</title>
        <authorList>
            <person name="Le V."/>
            <person name="Ko S.-R."/>
            <person name="Ahn C.-Y."/>
            <person name="Oh H.-M."/>
        </authorList>
    </citation>
    <scope>NUCLEOTIDE SEQUENCE</scope>
    <source>
        <strain evidence="1">20NA77.7</strain>
    </source>
</reference>
<dbReference type="InterPro" id="IPR002860">
    <property type="entry name" value="BNR_rpt"/>
</dbReference>
<name>A0ABY9RCE4_9FLAO</name>
<dbReference type="Proteomes" id="UP001180481">
    <property type="component" value="Chromosome"/>
</dbReference>